<accession>A0A1H3GLX1</accession>
<dbReference type="OrthoDB" id="5192349at2"/>
<dbReference type="PROSITE" id="PS51318">
    <property type="entry name" value="TAT"/>
    <property type="match status" value="1"/>
</dbReference>
<feature type="domain" description="DUF4439" evidence="2">
    <location>
        <begin position="167"/>
        <end position="290"/>
    </location>
</feature>
<gene>
    <name evidence="3" type="ORF">SAMN05421504_104293</name>
</gene>
<evidence type="ECO:0000256" key="1">
    <source>
        <dbReference type="SAM" id="SignalP"/>
    </source>
</evidence>
<dbReference type="InterPro" id="IPR009078">
    <property type="entry name" value="Ferritin-like_SF"/>
</dbReference>
<dbReference type="SUPFAM" id="SSF47240">
    <property type="entry name" value="Ferritin-like"/>
    <property type="match status" value="1"/>
</dbReference>
<feature type="signal peptide" evidence="1">
    <location>
        <begin position="1"/>
        <end position="34"/>
    </location>
</feature>
<dbReference type="AlphaFoldDB" id="A0A1H3GLX1"/>
<proteinExistence type="predicted"/>
<sequence length="299" mass="30778">MTGRSSELSRRLLLRSALLAVPLVAACGPGYADAPDPLVPLLEQAKADAAAAQALASEDEAAKEVATAREAHARALQSEVDRLNRPKSAVTPVTAPEGMAGLKQRLATARAQAAQLLPTESRFRAGILASIIADCAALQKLKPSALGPGDDAAPLTTAEAGKDTIDALQQALAAEHAAIWVYGLVSAFLPGDFSKAVAEGSADHVKRRDFCERTLTAAGAAPRGPEAAYVPPKPVTDQASAMAVVASAEGDVASAWRSVVEHSDGAMRDTATQALVTASRRGTPWRAQSGLKPAALLVS</sequence>
<dbReference type="Pfam" id="PF14530">
    <property type="entry name" value="DUF4439"/>
    <property type="match status" value="1"/>
</dbReference>
<dbReference type="CDD" id="cd00657">
    <property type="entry name" value="Ferritin_like"/>
    <property type="match status" value="1"/>
</dbReference>
<evidence type="ECO:0000313" key="3">
    <source>
        <dbReference type="EMBL" id="SDY03638.1"/>
    </source>
</evidence>
<dbReference type="InterPro" id="IPR006311">
    <property type="entry name" value="TAT_signal"/>
</dbReference>
<reference evidence="3 4" key="1">
    <citation type="submission" date="2016-10" db="EMBL/GenBank/DDBJ databases">
        <authorList>
            <person name="de Groot N.N."/>
        </authorList>
    </citation>
    <scope>NUCLEOTIDE SEQUENCE [LARGE SCALE GENOMIC DNA]</scope>
    <source>
        <strain evidence="3 4">CPCC 202699</strain>
    </source>
</reference>
<dbReference type="PROSITE" id="PS51257">
    <property type="entry name" value="PROKAR_LIPOPROTEIN"/>
    <property type="match status" value="1"/>
</dbReference>
<feature type="chain" id="PRO_5011742317" description="DUF4439 domain-containing protein" evidence="1">
    <location>
        <begin position="35"/>
        <end position="299"/>
    </location>
</feature>
<dbReference type="Gene3D" id="1.20.1260.10">
    <property type="match status" value="1"/>
</dbReference>
<dbReference type="InterPro" id="IPR029447">
    <property type="entry name" value="DUF4439"/>
</dbReference>
<dbReference type="EMBL" id="FNON01000004">
    <property type="protein sequence ID" value="SDY03638.1"/>
    <property type="molecule type" value="Genomic_DNA"/>
</dbReference>
<dbReference type="STRING" id="589385.SAMN05421504_104293"/>
<name>A0A1H3GLX1_9PSEU</name>
<dbReference type="RefSeq" id="WP_091291068.1">
    <property type="nucleotide sequence ID" value="NZ_FNON01000004.1"/>
</dbReference>
<evidence type="ECO:0000313" key="4">
    <source>
        <dbReference type="Proteomes" id="UP000199515"/>
    </source>
</evidence>
<protein>
    <recommendedName>
        <fullName evidence="2">DUF4439 domain-containing protein</fullName>
    </recommendedName>
</protein>
<keyword evidence="4" id="KW-1185">Reference proteome</keyword>
<evidence type="ECO:0000259" key="2">
    <source>
        <dbReference type="Pfam" id="PF14530"/>
    </source>
</evidence>
<organism evidence="3 4">
    <name type="scientific">Amycolatopsis xylanica</name>
    <dbReference type="NCBI Taxonomy" id="589385"/>
    <lineage>
        <taxon>Bacteria</taxon>
        <taxon>Bacillati</taxon>
        <taxon>Actinomycetota</taxon>
        <taxon>Actinomycetes</taxon>
        <taxon>Pseudonocardiales</taxon>
        <taxon>Pseudonocardiaceae</taxon>
        <taxon>Amycolatopsis</taxon>
    </lineage>
</organism>
<keyword evidence="1" id="KW-0732">Signal</keyword>
<dbReference type="InterPro" id="IPR012347">
    <property type="entry name" value="Ferritin-like"/>
</dbReference>
<dbReference type="Proteomes" id="UP000199515">
    <property type="component" value="Unassembled WGS sequence"/>
</dbReference>